<gene>
    <name evidence="3" type="ORF">Indivirus_1_36</name>
</gene>
<name>A0A1V0SCH2_9VIRU</name>
<dbReference type="GO" id="GO:0004867">
    <property type="term" value="F:serine-type endopeptidase inhibitor activity"/>
    <property type="evidence" value="ECO:0007669"/>
    <property type="project" value="InterPro"/>
</dbReference>
<feature type="domain" description="Serpin" evidence="2">
    <location>
        <begin position="134"/>
        <end position="477"/>
    </location>
</feature>
<dbReference type="EMBL" id="KY684085">
    <property type="protein sequence ID" value="ARF09413.1"/>
    <property type="molecule type" value="Genomic_DNA"/>
</dbReference>
<dbReference type="InterPro" id="IPR036186">
    <property type="entry name" value="Serpin_sf"/>
</dbReference>
<dbReference type="InterPro" id="IPR042185">
    <property type="entry name" value="Serpin_sf_2"/>
</dbReference>
<evidence type="ECO:0000259" key="2">
    <source>
        <dbReference type="SMART" id="SM00093"/>
    </source>
</evidence>
<dbReference type="InterPro" id="IPR023796">
    <property type="entry name" value="Serpin_dom"/>
</dbReference>
<dbReference type="CDD" id="cd00172">
    <property type="entry name" value="serpin"/>
    <property type="match status" value="1"/>
</dbReference>
<reference evidence="3" key="1">
    <citation type="journal article" date="2017" name="Science">
        <title>Giant viruses with an expanded complement of translation system components.</title>
        <authorList>
            <person name="Schulz F."/>
            <person name="Yutin N."/>
            <person name="Ivanova N.N."/>
            <person name="Ortega D.R."/>
            <person name="Lee T.K."/>
            <person name="Vierheilig J."/>
            <person name="Daims H."/>
            <person name="Horn M."/>
            <person name="Wagner M."/>
            <person name="Jensen G.J."/>
            <person name="Kyrpides N.C."/>
            <person name="Koonin E.V."/>
            <person name="Woyke T."/>
        </authorList>
    </citation>
    <scope>NUCLEOTIDE SEQUENCE</scope>
    <source>
        <strain evidence="3">ILV1</strain>
    </source>
</reference>
<proteinExistence type="inferred from homology"/>
<evidence type="ECO:0000256" key="1">
    <source>
        <dbReference type="RuleBase" id="RU000411"/>
    </source>
</evidence>
<sequence length="479" mass="56114">MNGFRDRQTTDMSSYGYNVNRRLMERDSFNQSSSKSDRNDDHDKYGEITGEYMELPPIDKGMPMRSNIVSSVHHALPYDNTYLDFDLYREKPNIKVSSFNQYNLQFSNLNDIDQPILKSSQPMEIIKSSNIFTFDFIEKFVENSKLKKSIVLSPHLIMQSFCLLYIGSKNKTENLLKNYFNFPNKQYTHTNLYKINQELANSNILSYLNIICFPNNLTINEAYTTFINRIGYFLPFDQNSPHRDTQNVNKMILQTTNGAFGNFIQPQMLENNNLVTINISYIYSKWKFSFNPANTRSEIFYGLSKSQVQMMSQAKVTHNYFEDAQNQILEMDYINDSFSMGFILPKNKYIEPIITHDQYNYYVSNLKTTCLSLVRIPKFKIDSRYSISNLFKKYGLKDIFQYIDISEIIPPMNNNQAFVTDIIHASIIEINESGSKSSLNLDIPPQNIEFIANHQFMYYIRYKPYNLVLFIGQYYGSFV</sequence>
<dbReference type="SMART" id="SM00093">
    <property type="entry name" value="SERPIN"/>
    <property type="match status" value="1"/>
</dbReference>
<dbReference type="PANTHER" id="PTHR11461">
    <property type="entry name" value="SERINE PROTEASE INHIBITOR, SERPIN"/>
    <property type="match status" value="1"/>
</dbReference>
<dbReference type="Gene3D" id="2.30.39.10">
    <property type="entry name" value="Alpha-1-antitrypsin, domain 1"/>
    <property type="match status" value="1"/>
</dbReference>
<dbReference type="InterPro" id="IPR000215">
    <property type="entry name" value="Serpin_fam"/>
</dbReference>
<evidence type="ECO:0000313" key="3">
    <source>
        <dbReference type="EMBL" id="ARF09413.1"/>
    </source>
</evidence>
<protein>
    <submittedName>
        <fullName evidence="3">Serpin</fullName>
    </submittedName>
</protein>
<accession>A0A1V0SCH2</accession>
<dbReference type="Pfam" id="PF00079">
    <property type="entry name" value="Serpin"/>
    <property type="match status" value="1"/>
</dbReference>
<comment type="similarity">
    <text evidence="1">Belongs to the serpin family.</text>
</comment>
<dbReference type="InterPro" id="IPR042178">
    <property type="entry name" value="Serpin_sf_1"/>
</dbReference>
<dbReference type="SUPFAM" id="SSF56574">
    <property type="entry name" value="Serpins"/>
    <property type="match status" value="1"/>
</dbReference>
<dbReference type="PANTHER" id="PTHR11461:SF372">
    <property type="entry name" value="ACCESSORY GLAND PROTEIN ACP76A-RELATED"/>
    <property type="match status" value="1"/>
</dbReference>
<organism evidence="3">
    <name type="scientific">Indivirus ILV1</name>
    <dbReference type="NCBI Taxonomy" id="1977633"/>
    <lineage>
        <taxon>Viruses</taxon>
        <taxon>Varidnaviria</taxon>
        <taxon>Bamfordvirae</taxon>
        <taxon>Nucleocytoviricota</taxon>
        <taxon>Megaviricetes</taxon>
        <taxon>Imitervirales</taxon>
        <taxon>Mimiviridae</taxon>
        <taxon>Klosneuvirinae</taxon>
        <taxon>Indivirus</taxon>
    </lineage>
</organism>
<dbReference type="GO" id="GO:0005615">
    <property type="term" value="C:extracellular space"/>
    <property type="evidence" value="ECO:0007669"/>
    <property type="project" value="InterPro"/>
</dbReference>
<dbReference type="Gene3D" id="3.30.497.10">
    <property type="entry name" value="Antithrombin, subunit I, domain 2"/>
    <property type="match status" value="1"/>
</dbReference>